<evidence type="ECO:0000313" key="3">
    <source>
        <dbReference type="EMBL" id="PVD30011.1"/>
    </source>
</evidence>
<name>A0A2T7P9C5_POMCA</name>
<keyword evidence="4" id="KW-1185">Reference proteome</keyword>
<sequence length="126" mass="14299">MLNGSQEVTRTPFRQSPSRHAFHYKAFEECKRNILSKPYPDDGSLYCNATFDNWLCWDFTPAGQSAFQRCPYDFIEGFNRDVLLVIRRLAKENAPCRVESQSSKSRINSGRTPDANLSSAVPCPSS</sequence>
<dbReference type="EMBL" id="PZQS01000005">
    <property type="protein sequence ID" value="PVD30011.1"/>
    <property type="molecule type" value="Genomic_DNA"/>
</dbReference>
<dbReference type="SUPFAM" id="SSF111418">
    <property type="entry name" value="Hormone receptor domain"/>
    <property type="match status" value="1"/>
</dbReference>
<reference evidence="3 4" key="1">
    <citation type="submission" date="2018-04" db="EMBL/GenBank/DDBJ databases">
        <title>The genome of golden apple snail Pomacea canaliculata provides insight into stress tolerance and invasive adaptation.</title>
        <authorList>
            <person name="Liu C."/>
            <person name="Liu B."/>
            <person name="Ren Y."/>
            <person name="Zhang Y."/>
            <person name="Wang H."/>
            <person name="Li S."/>
            <person name="Jiang F."/>
            <person name="Yin L."/>
            <person name="Zhang G."/>
            <person name="Qian W."/>
            <person name="Fan W."/>
        </authorList>
    </citation>
    <scope>NUCLEOTIDE SEQUENCE [LARGE SCALE GENOMIC DNA]</scope>
    <source>
        <strain evidence="3">SZHN2017</strain>
        <tissue evidence="3">Muscle</tissue>
    </source>
</reference>
<dbReference type="InterPro" id="IPR001879">
    <property type="entry name" value="GPCR_2_extracellular_dom"/>
</dbReference>
<dbReference type="InterPro" id="IPR017983">
    <property type="entry name" value="GPCR_2_secretin-like_CS"/>
</dbReference>
<evidence type="ECO:0000259" key="2">
    <source>
        <dbReference type="PROSITE" id="PS50227"/>
    </source>
</evidence>
<feature type="compositionally biased region" description="Polar residues" evidence="1">
    <location>
        <begin position="99"/>
        <end position="126"/>
    </location>
</feature>
<gene>
    <name evidence="3" type="ORF">C0Q70_09272</name>
</gene>
<dbReference type="Pfam" id="PF02793">
    <property type="entry name" value="HRM"/>
    <property type="match status" value="1"/>
</dbReference>
<comment type="caution">
    <text evidence="3">The sequence shown here is derived from an EMBL/GenBank/DDBJ whole genome shotgun (WGS) entry which is preliminary data.</text>
</comment>
<dbReference type="AlphaFoldDB" id="A0A2T7P9C5"/>
<dbReference type="OrthoDB" id="16753at2759"/>
<proteinExistence type="predicted"/>
<accession>A0A2T7P9C5</accession>
<protein>
    <recommendedName>
        <fullName evidence="2">G-protein coupled receptors family 2 profile 1 domain-containing protein</fullName>
    </recommendedName>
</protein>
<dbReference type="STRING" id="400727.A0A2T7P9C5"/>
<feature type="region of interest" description="Disordered" evidence="1">
    <location>
        <begin position="97"/>
        <end position="126"/>
    </location>
</feature>
<organism evidence="3 4">
    <name type="scientific">Pomacea canaliculata</name>
    <name type="common">Golden apple snail</name>
    <dbReference type="NCBI Taxonomy" id="400727"/>
    <lineage>
        <taxon>Eukaryota</taxon>
        <taxon>Metazoa</taxon>
        <taxon>Spiralia</taxon>
        <taxon>Lophotrochozoa</taxon>
        <taxon>Mollusca</taxon>
        <taxon>Gastropoda</taxon>
        <taxon>Caenogastropoda</taxon>
        <taxon>Architaenioglossa</taxon>
        <taxon>Ampullarioidea</taxon>
        <taxon>Ampullariidae</taxon>
        <taxon>Pomacea</taxon>
    </lineage>
</organism>
<dbReference type="InterPro" id="IPR036445">
    <property type="entry name" value="GPCR_2_extracell_dom_sf"/>
</dbReference>
<dbReference type="GO" id="GO:0004930">
    <property type="term" value="F:G protein-coupled receptor activity"/>
    <property type="evidence" value="ECO:0007669"/>
    <property type="project" value="InterPro"/>
</dbReference>
<dbReference type="PROSITE" id="PS00649">
    <property type="entry name" value="G_PROTEIN_RECEP_F2_1"/>
    <property type="match status" value="1"/>
</dbReference>
<dbReference type="Gene3D" id="4.10.1240.10">
    <property type="entry name" value="GPCR, family 2, extracellular hormone receptor domain"/>
    <property type="match status" value="1"/>
</dbReference>
<evidence type="ECO:0000313" key="4">
    <source>
        <dbReference type="Proteomes" id="UP000245119"/>
    </source>
</evidence>
<evidence type="ECO:0000256" key="1">
    <source>
        <dbReference type="SAM" id="MobiDB-lite"/>
    </source>
</evidence>
<dbReference type="GO" id="GO:0016020">
    <property type="term" value="C:membrane"/>
    <property type="evidence" value="ECO:0007669"/>
    <property type="project" value="InterPro"/>
</dbReference>
<dbReference type="Proteomes" id="UP000245119">
    <property type="component" value="Linkage Group LG5"/>
</dbReference>
<dbReference type="PROSITE" id="PS50227">
    <property type="entry name" value="G_PROTEIN_RECEP_F2_3"/>
    <property type="match status" value="1"/>
</dbReference>
<feature type="domain" description="G-protein coupled receptors family 2 profile 1" evidence="2">
    <location>
        <begin position="29"/>
        <end position="126"/>
    </location>
</feature>